<accession>A0ABY6KZE5</accession>
<dbReference type="EMBL" id="CP092872">
    <property type="protein sequence ID" value="UYV73262.1"/>
    <property type="molecule type" value="Genomic_DNA"/>
</dbReference>
<reference evidence="1 2" key="1">
    <citation type="submission" date="2022-01" db="EMBL/GenBank/DDBJ databases">
        <title>A chromosomal length assembly of Cordylochernes scorpioides.</title>
        <authorList>
            <person name="Zeh D."/>
            <person name="Zeh J."/>
        </authorList>
    </citation>
    <scope>NUCLEOTIDE SEQUENCE [LARGE SCALE GENOMIC DNA]</scope>
    <source>
        <strain evidence="1">IN4F17</strain>
        <tissue evidence="1">Whole Body</tissue>
    </source>
</reference>
<gene>
    <name evidence="1" type="ORF">LAZ67_10002380</name>
</gene>
<organism evidence="1 2">
    <name type="scientific">Cordylochernes scorpioides</name>
    <dbReference type="NCBI Taxonomy" id="51811"/>
    <lineage>
        <taxon>Eukaryota</taxon>
        <taxon>Metazoa</taxon>
        <taxon>Ecdysozoa</taxon>
        <taxon>Arthropoda</taxon>
        <taxon>Chelicerata</taxon>
        <taxon>Arachnida</taxon>
        <taxon>Pseudoscorpiones</taxon>
        <taxon>Cheliferoidea</taxon>
        <taxon>Chernetidae</taxon>
        <taxon>Cordylochernes</taxon>
    </lineage>
</organism>
<proteinExistence type="predicted"/>
<sequence length="198" mass="22881">MTPRQVEEYFAACDMQRLGKDLSVWANINPTDEKYLSDKTREDLDEHCKMRIANIQDAISHLEECLTDELKNGLPEVTQLTLTLLQDLCSNSTVLDQAVTNEKSAIVDQDIYINCMKEVKVEDDKSIIENISIDKPRSGRPSTATNPENEDKVDDLIRYRKICSNWVPRKLTPDQHDQRAQLCQELQNLYEAQKNNYF</sequence>
<protein>
    <submittedName>
        <fullName evidence="1">Uncharacterized protein</fullName>
    </submittedName>
</protein>
<evidence type="ECO:0000313" key="1">
    <source>
        <dbReference type="EMBL" id="UYV73262.1"/>
    </source>
</evidence>
<name>A0ABY6KZE5_9ARAC</name>
<dbReference type="Proteomes" id="UP001235939">
    <property type="component" value="Chromosome 10"/>
</dbReference>
<keyword evidence="2" id="KW-1185">Reference proteome</keyword>
<evidence type="ECO:0000313" key="2">
    <source>
        <dbReference type="Proteomes" id="UP001235939"/>
    </source>
</evidence>